<dbReference type="EMBL" id="DVJK01000197">
    <property type="protein sequence ID" value="HIS67300.1"/>
    <property type="molecule type" value="Genomic_DNA"/>
</dbReference>
<feature type="transmembrane region" description="Helical" evidence="8">
    <location>
        <begin position="116"/>
        <end position="133"/>
    </location>
</feature>
<evidence type="ECO:0000256" key="4">
    <source>
        <dbReference type="ARBA" id="ARBA00022741"/>
    </source>
</evidence>
<protein>
    <submittedName>
        <fullName evidence="11">ABC transporter ATP-binding protein</fullName>
    </submittedName>
</protein>
<evidence type="ECO:0000256" key="6">
    <source>
        <dbReference type="ARBA" id="ARBA00022989"/>
    </source>
</evidence>
<dbReference type="InterPro" id="IPR017871">
    <property type="entry name" value="ABC_transporter-like_CS"/>
</dbReference>
<dbReference type="PANTHER" id="PTHR24221">
    <property type="entry name" value="ATP-BINDING CASSETTE SUB-FAMILY B"/>
    <property type="match status" value="1"/>
</dbReference>
<dbReference type="InterPro" id="IPR027417">
    <property type="entry name" value="P-loop_NTPase"/>
</dbReference>
<dbReference type="Gene3D" id="1.20.1560.10">
    <property type="entry name" value="ABC transporter type 1, transmembrane domain"/>
    <property type="match status" value="1"/>
</dbReference>
<keyword evidence="6 8" id="KW-1133">Transmembrane helix</keyword>
<keyword evidence="2" id="KW-0813">Transport</keyword>
<evidence type="ECO:0000259" key="9">
    <source>
        <dbReference type="PROSITE" id="PS50893"/>
    </source>
</evidence>
<dbReference type="Pfam" id="PF00664">
    <property type="entry name" value="ABC_membrane"/>
    <property type="match status" value="1"/>
</dbReference>
<comment type="subcellular location">
    <subcellularLocation>
        <location evidence="1">Cell membrane</location>
        <topology evidence="1">Multi-pass membrane protein</topology>
    </subcellularLocation>
</comment>
<dbReference type="Proteomes" id="UP000824001">
    <property type="component" value="Unassembled WGS sequence"/>
</dbReference>
<gene>
    <name evidence="11" type="ORF">IAC18_07020</name>
</gene>
<feature type="domain" description="ABC transmembrane type-1" evidence="10">
    <location>
        <begin position="1"/>
        <end position="280"/>
    </location>
</feature>
<evidence type="ECO:0000256" key="7">
    <source>
        <dbReference type="ARBA" id="ARBA00023136"/>
    </source>
</evidence>
<dbReference type="GO" id="GO:0005524">
    <property type="term" value="F:ATP binding"/>
    <property type="evidence" value="ECO:0007669"/>
    <property type="project" value="UniProtKB-KW"/>
</dbReference>
<comment type="caution">
    <text evidence="11">The sequence shown here is derived from an EMBL/GenBank/DDBJ whole genome shotgun (WGS) entry which is preliminary data.</text>
</comment>
<dbReference type="Pfam" id="PF00005">
    <property type="entry name" value="ABC_tran"/>
    <property type="match status" value="1"/>
</dbReference>
<feature type="transmembrane region" description="Helical" evidence="8">
    <location>
        <begin position="139"/>
        <end position="157"/>
    </location>
</feature>
<keyword evidence="3 8" id="KW-0812">Transmembrane</keyword>
<dbReference type="InterPro" id="IPR039421">
    <property type="entry name" value="Type_1_exporter"/>
</dbReference>
<dbReference type="GO" id="GO:0005886">
    <property type="term" value="C:plasma membrane"/>
    <property type="evidence" value="ECO:0007669"/>
    <property type="project" value="UniProtKB-SubCell"/>
</dbReference>
<dbReference type="PROSITE" id="PS00211">
    <property type="entry name" value="ABC_TRANSPORTER_1"/>
    <property type="match status" value="1"/>
</dbReference>
<reference evidence="11" key="2">
    <citation type="journal article" date="2021" name="PeerJ">
        <title>Extensive microbial diversity within the chicken gut microbiome revealed by metagenomics and culture.</title>
        <authorList>
            <person name="Gilroy R."/>
            <person name="Ravi A."/>
            <person name="Getino M."/>
            <person name="Pursley I."/>
            <person name="Horton D.L."/>
            <person name="Alikhan N.F."/>
            <person name="Baker D."/>
            <person name="Gharbi K."/>
            <person name="Hall N."/>
            <person name="Watson M."/>
            <person name="Adriaenssens E.M."/>
            <person name="Foster-Nyarko E."/>
            <person name="Jarju S."/>
            <person name="Secka A."/>
            <person name="Antonio M."/>
            <person name="Oren A."/>
            <person name="Chaudhuri R.R."/>
            <person name="La Ragione R."/>
            <person name="Hildebrand F."/>
            <person name="Pallen M.J."/>
        </authorList>
    </citation>
    <scope>NUCLEOTIDE SEQUENCE</scope>
    <source>
        <strain evidence="11">ChiHjej10B9-9673</strain>
    </source>
</reference>
<dbReference type="Gene3D" id="3.40.50.300">
    <property type="entry name" value="P-loop containing nucleotide triphosphate hydrolases"/>
    <property type="match status" value="1"/>
</dbReference>
<dbReference type="GO" id="GO:0016887">
    <property type="term" value="F:ATP hydrolysis activity"/>
    <property type="evidence" value="ECO:0007669"/>
    <property type="project" value="InterPro"/>
</dbReference>
<dbReference type="CDD" id="cd18549">
    <property type="entry name" value="ABC_6TM_YwjA_like"/>
    <property type="match status" value="1"/>
</dbReference>
<reference evidence="11" key="1">
    <citation type="submission" date="2020-10" db="EMBL/GenBank/DDBJ databases">
        <authorList>
            <person name="Gilroy R."/>
        </authorList>
    </citation>
    <scope>NUCLEOTIDE SEQUENCE</scope>
    <source>
        <strain evidence="11">ChiHjej10B9-9673</strain>
    </source>
</reference>
<evidence type="ECO:0000259" key="10">
    <source>
        <dbReference type="PROSITE" id="PS50929"/>
    </source>
</evidence>
<feature type="transmembrane region" description="Helical" evidence="8">
    <location>
        <begin position="31"/>
        <end position="55"/>
    </location>
</feature>
<dbReference type="AlphaFoldDB" id="A0A9D1JV83"/>
<evidence type="ECO:0000256" key="8">
    <source>
        <dbReference type="SAM" id="Phobius"/>
    </source>
</evidence>
<proteinExistence type="predicted"/>
<organism evidence="11 12">
    <name type="scientific">Candidatus Scatomorpha merdipullorum</name>
    <dbReference type="NCBI Taxonomy" id="2840927"/>
    <lineage>
        <taxon>Bacteria</taxon>
        <taxon>Bacillati</taxon>
        <taxon>Bacillota</taxon>
        <taxon>Clostridia</taxon>
        <taxon>Eubacteriales</taxon>
        <taxon>Candidatus Scatomorpha</taxon>
    </lineage>
</organism>
<dbReference type="SUPFAM" id="SSF52540">
    <property type="entry name" value="P-loop containing nucleoside triphosphate hydrolases"/>
    <property type="match status" value="1"/>
</dbReference>
<dbReference type="InterPro" id="IPR003593">
    <property type="entry name" value="AAA+_ATPase"/>
</dbReference>
<dbReference type="SMART" id="SM00382">
    <property type="entry name" value="AAA"/>
    <property type="match status" value="1"/>
</dbReference>
<accession>A0A9D1JV83</accession>
<dbReference type="SUPFAM" id="SSF90123">
    <property type="entry name" value="ABC transporter transmembrane region"/>
    <property type="match status" value="1"/>
</dbReference>
<dbReference type="PROSITE" id="PS50929">
    <property type="entry name" value="ABC_TM1F"/>
    <property type="match status" value="1"/>
</dbReference>
<evidence type="ECO:0000256" key="2">
    <source>
        <dbReference type="ARBA" id="ARBA00022448"/>
    </source>
</evidence>
<dbReference type="InterPro" id="IPR036640">
    <property type="entry name" value="ABC1_TM_sf"/>
</dbReference>
<evidence type="ECO:0000256" key="5">
    <source>
        <dbReference type="ARBA" id="ARBA00022840"/>
    </source>
</evidence>
<dbReference type="GO" id="GO:0140359">
    <property type="term" value="F:ABC-type transporter activity"/>
    <property type="evidence" value="ECO:0007669"/>
    <property type="project" value="InterPro"/>
</dbReference>
<keyword evidence="4" id="KW-0547">Nucleotide-binding</keyword>
<dbReference type="GO" id="GO:0034040">
    <property type="term" value="F:ATPase-coupled lipid transmembrane transporter activity"/>
    <property type="evidence" value="ECO:0007669"/>
    <property type="project" value="TreeGrafter"/>
</dbReference>
<dbReference type="PROSITE" id="PS50893">
    <property type="entry name" value="ABC_TRANSPORTER_2"/>
    <property type="match status" value="1"/>
</dbReference>
<dbReference type="InterPro" id="IPR003439">
    <property type="entry name" value="ABC_transporter-like_ATP-bd"/>
</dbReference>
<name>A0A9D1JV83_9FIRM</name>
<feature type="domain" description="ABC transporter" evidence="9">
    <location>
        <begin position="314"/>
        <end position="549"/>
    </location>
</feature>
<dbReference type="PANTHER" id="PTHR24221:SF575">
    <property type="entry name" value="MULTIDRUG RESISTANCE ABC TRANSPORTER ATP-BINDING AND PERMEASE PROTEIN"/>
    <property type="match status" value="1"/>
</dbReference>
<evidence type="ECO:0000256" key="3">
    <source>
        <dbReference type="ARBA" id="ARBA00022692"/>
    </source>
</evidence>
<dbReference type="InterPro" id="IPR011527">
    <property type="entry name" value="ABC1_TM_dom"/>
</dbReference>
<evidence type="ECO:0000313" key="12">
    <source>
        <dbReference type="Proteomes" id="UP000824001"/>
    </source>
</evidence>
<keyword evidence="5 11" id="KW-0067">ATP-binding</keyword>
<evidence type="ECO:0000313" key="11">
    <source>
        <dbReference type="EMBL" id="HIS67300.1"/>
    </source>
</evidence>
<keyword evidence="7 8" id="KW-0472">Membrane</keyword>
<sequence length="556" mass="61677">MGCAALAAVIDLVFPYVSRMSMTRLLPERMFAAFFAVMAVMIAAYILKGVCYYFITVLGHRMGVYVEADMRRAAFNHIQKLSFSFFDHNRTGALMSRITSDLFEITELAHHGPEDILISCLTIVGALAVMFTIEWRLALVLAVTLPLLIAFTLSRRVRMKRANLEVKRKTAEINSAIESGISGIRTAKAFANEKAEDDKFVAANEKYKAARREYFNAMGGFMSGMEFTTSIMQVLVIAAGGFFIMRGSMDYVDLMTFTLYVSTFVTPVRKLATFSETYMQGTAGFSRFLELMRTEPEIKDAPDADELEGVKGEVEYRGVGFRYGPDKPWVLRGIDLKIAPGEKLAVVGPSGGGKTTLCQLLERFYDVTEGAVLVDGRDVRTVTQESLHRSIGIIQQDVFIFAGTIRDNIRYGKPDATDAEIIAAAVRAEIHQDIMAMPEGYDTFVGERGVMLSGGQKQRLSIARVFLKNPPILVMDEATSALDSVTEQRIQQSLDSLAVGRTSVIIAHRLSTIRGADRVAVIEDERIVELGAPAELLERGGEFAKLWKSQFDREET</sequence>
<dbReference type="FunFam" id="3.40.50.300:FF:000287">
    <property type="entry name" value="Multidrug ABC transporter ATP-binding protein"/>
    <property type="match status" value="1"/>
</dbReference>
<evidence type="ECO:0000256" key="1">
    <source>
        <dbReference type="ARBA" id="ARBA00004651"/>
    </source>
</evidence>